<accession>A0A544W5Z4</accession>
<dbReference type="EMBL" id="VIFX01000005">
    <property type="protein sequence ID" value="TQR87666.1"/>
    <property type="molecule type" value="Genomic_DNA"/>
</dbReference>
<comment type="caution">
    <text evidence="1">The sequence shown here is derived from an EMBL/GenBank/DDBJ whole genome shotgun (WGS) entry which is preliminary data.</text>
</comment>
<proteinExistence type="predicted"/>
<dbReference type="AlphaFoldDB" id="A0A544W5Z4"/>
<dbReference type="RefSeq" id="WP_142551118.1">
    <property type="nucleotide sequence ID" value="NZ_VIFX01000005.1"/>
</dbReference>
<evidence type="ECO:0000313" key="1">
    <source>
        <dbReference type="EMBL" id="TQR87666.1"/>
    </source>
</evidence>
<reference evidence="1 2" key="1">
    <citation type="submission" date="2018-10" db="EMBL/GenBank/DDBJ databases">
        <title>Draft genome of Mycobacterium hodleri strain B.</title>
        <authorList>
            <person name="Amande T.J."/>
            <person name="Mcgenity T.J."/>
        </authorList>
    </citation>
    <scope>NUCLEOTIDE SEQUENCE [LARGE SCALE GENOMIC DNA]</scope>
    <source>
        <strain evidence="1 2">B</strain>
    </source>
</reference>
<keyword evidence="2" id="KW-1185">Reference proteome</keyword>
<evidence type="ECO:0000313" key="2">
    <source>
        <dbReference type="Proteomes" id="UP000315759"/>
    </source>
</evidence>
<organism evidence="1 2">
    <name type="scientific">Mycolicibacterium hodleri</name>
    <dbReference type="NCBI Taxonomy" id="49897"/>
    <lineage>
        <taxon>Bacteria</taxon>
        <taxon>Bacillati</taxon>
        <taxon>Actinomycetota</taxon>
        <taxon>Actinomycetes</taxon>
        <taxon>Mycobacteriales</taxon>
        <taxon>Mycobacteriaceae</taxon>
        <taxon>Mycolicibacterium</taxon>
    </lineage>
</organism>
<sequence length="128" mass="13624">MARNDIRRKVATTRNPFTVVVCTACASGDGSAALDALKATVRSCPHGMLVTTGCLLERQACTGAAPGGVTVVVQPCGTDRRPEGPARWLGPVEGATEVRAVCRWIERGDWNAPLSVRWDTRSHVGSHN</sequence>
<dbReference type="Proteomes" id="UP000315759">
    <property type="component" value="Unassembled WGS sequence"/>
</dbReference>
<gene>
    <name evidence="1" type="ORF">D8S82_05580</name>
</gene>
<protein>
    <submittedName>
        <fullName evidence="1">Uncharacterized protein</fullName>
    </submittedName>
</protein>
<name>A0A544W5Z4_9MYCO</name>